<feature type="transmembrane region" description="Helical" evidence="1">
    <location>
        <begin position="6"/>
        <end position="24"/>
    </location>
</feature>
<name>A0A1I1V0M2_9GAMM</name>
<dbReference type="EMBL" id="FOLO01000100">
    <property type="protein sequence ID" value="SFD75538.1"/>
    <property type="molecule type" value="Genomic_DNA"/>
</dbReference>
<dbReference type="AlphaFoldDB" id="A0A1I1V0M2"/>
<evidence type="ECO:0000256" key="1">
    <source>
        <dbReference type="SAM" id="Phobius"/>
    </source>
</evidence>
<reference evidence="2 3" key="1">
    <citation type="submission" date="2016-10" db="EMBL/GenBank/DDBJ databases">
        <authorList>
            <person name="de Groot N.N."/>
        </authorList>
    </citation>
    <scope>NUCLEOTIDE SEQUENCE [LARGE SCALE GENOMIC DNA]</scope>
    <source>
        <strain evidence="2 3">DSM 6059</strain>
    </source>
</reference>
<keyword evidence="1" id="KW-1133">Transmembrane helix</keyword>
<gene>
    <name evidence="2" type="ORF">SAMN02745724_05367</name>
</gene>
<dbReference type="RefSeq" id="WP_091991889.1">
    <property type="nucleotide sequence ID" value="NZ_FOLO01000100.1"/>
</dbReference>
<dbReference type="Proteomes" id="UP000198862">
    <property type="component" value="Unassembled WGS sequence"/>
</dbReference>
<evidence type="ECO:0000313" key="2">
    <source>
        <dbReference type="EMBL" id="SFD75538.1"/>
    </source>
</evidence>
<keyword evidence="1" id="KW-0472">Membrane</keyword>
<protein>
    <submittedName>
        <fullName evidence="2">Uncharacterized protein</fullName>
    </submittedName>
</protein>
<accession>A0A1I1V0M2</accession>
<keyword evidence="3" id="KW-1185">Reference proteome</keyword>
<organism evidence="2 3">
    <name type="scientific">Pseudoalteromonas denitrificans DSM 6059</name>
    <dbReference type="NCBI Taxonomy" id="1123010"/>
    <lineage>
        <taxon>Bacteria</taxon>
        <taxon>Pseudomonadati</taxon>
        <taxon>Pseudomonadota</taxon>
        <taxon>Gammaproteobacteria</taxon>
        <taxon>Alteromonadales</taxon>
        <taxon>Pseudoalteromonadaceae</taxon>
        <taxon>Pseudoalteromonas</taxon>
    </lineage>
</organism>
<sequence length="125" mass="14176">MTNYFQIGFLSILLSLCGIWYVLFNQPEERGLDIIDTLDYRGFVCCLGCAGLYVYINKSNQIEFEGVAVSERELISHLKEHDGYKPLRLIIDTSDNIKVQKSLGLSANIKKHYPKAKISWVGESA</sequence>
<dbReference type="OrthoDB" id="9807580at2"/>
<proteinExistence type="predicted"/>
<keyword evidence="1" id="KW-0812">Transmembrane</keyword>
<evidence type="ECO:0000313" key="3">
    <source>
        <dbReference type="Proteomes" id="UP000198862"/>
    </source>
</evidence>
<dbReference type="STRING" id="1123010.SAMN02745724_05367"/>